<proteinExistence type="predicted"/>
<feature type="region of interest" description="Disordered" evidence="1">
    <location>
        <begin position="30"/>
        <end position="72"/>
    </location>
</feature>
<evidence type="ECO:0000256" key="1">
    <source>
        <dbReference type="SAM" id="MobiDB-lite"/>
    </source>
</evidence>
<evidence type="ECO:0000313" key="3">
    <source>
        <dbReference type="Proteomes" id="UP001055105"/>
    </source>
</evidence>
<feature type="compositionally biased region" description="Pro residues" evidence="1">
    <location>
        <begin position="35"/>
        <end position="55"/>
    </location>
</feature>
<dbReference type="EMBL" id="BQOL01000001">
    <property type="protein sequence ID" value="GKI18948.1"/>
    <property type="molecule type" value="Genomic_DNA"/>
</dbReference>
<organism evidence="2 3">
    <name type="scientific">Alistipes finegoldii</name>
    <dbReference type="NCBI Taxonomy" id="214856"/>
    <lineage>
        <taxon>Bacteria</taxon>
        <taxon>Pseudomonadati</taxon>
        <taxon>Bacteroidota</taxon>
        <taxon>Bacteroidia</taxon>
        <taxon>Bacteroidales</taxon>
        <taxon>Rikenellaceae</taxon>
        <taxon>Alistipes</taxon>
    </lineage>
</organism>
<reference evidence="2" key="1">
    <citation type="submission" date="2022-01" db="EMBL/GenBank/DDBJ databases">
        <title>Novel bile acid biosynthetic pathways are enriched in the microbiome of centenarians.</title>
        <authorList>
            <person name="Sato Y."/>
            <person name="Atarashi K."/>
            <person name="Plichta R.D."/>
            <person name="Arai Y."/>
            <person name="Sasajima S."/>
            <person name="Kearney M.S."/>
            <person name="Suda W."/>
            <person name="Takeshita K."/>
            <person name="Sasaki T."/>
            <person name="Okamoto S."/>
            <person name="Skelly N.A."/>
            <person name="Okamura Y."/>
            <person name="Vlamakis H."/>
            <person name="Li Y."/>
            <person name="Tanoue T."/>
            <person name="Takei H."/>
            <person name="Nittono H."/>
            <person name="Narushima S."/>
            <person name="Irie J."/>
            <person name="Itoh H."/>
            <person name="Moriya K."/>
            <person name="Sugiura Y."/>
            <person name="Suematsu M."/>
            <person name="Moritoki N."/>
            <person name="Shibata S."/>
            <person name="Littman R.D."/>
            <person name="Fischbach A.M."/>
            <person name="Uwamino Y."/>
            <person name="Inoue T."/>
            <person name="Honda A."/>
            <person name="Hattori M."/>
            <person name="Murai T."/>
            <person name="Xavier J.R."/>
            <person name="Hirose N."/>
            <person name="Honda K."/>
        </authorList>
    </citation>
    <scope>NUCLEOTIDE SEQUENCE</scope>
    <source>
        <strain evidence="2">CE91-St16</strain>
    </source>
</reference>
<comment type="caution">
    <text evidence="2">The sequence shown here is derived from an EMBL/GenBank/DDBJ whole genome shotgun (WGS) entry which is preliminary data.</text>
</comment>
<accession>A0AA37KRK4</accession>
<dbReference type="Proteomes" id="UP001055105">
    <property type="component" value="Unassembled WGS sequence"/>
</dbReference>
<evidence type="ECO:0000313" key="2">
    <source>
        <dbReference type="EMBL" id="GKI18948.1"/>
    </source>
</evidence>
<sequence>MRVPAFGTKPVLEPLLPSPVAELLSELPLFGADPPQLPAPPLSAVPDPDPGPVPDAPSGCFPTAPDPALNPA</sequence>
<protein>
    <submittedName>
        <fullName evidence="2">Uncharacterized protein</fullName>
    </submittedName>
</protein>
<dbReference type="AlphaFoldDB" id="A0AA37KRK4"/>
<gene>
    <name evidence="2" type="ORF">CE91St16_18560</name>
</gene>
<name>A0AA37KRK4_9BACT</name>